<comment type="similarity">
    <text evidence="2 7">Belongs to the EMC3 family.</text>
</comment>
<accession>A0A6C1EBL2</accession>
<feature type="transmembrane region" description="Helical" evidence="7">
    <location>
        <begin position="210"/>
        <end position="227"/>
    </location>
</feature>
<evidence type="ECO:0000256" key="1">
    <source>
        <dbReference type="ARBA" id="ARBA00004141"/>
    </source>
</evidence>
<dbReference type="GO" id="GO:0072546">
    <property type="term" value="C:EMC complex"/>
    <property type="evidence" value="ECO:0007669"/>
    <property type="project" value="TreeGrafter"/>
</dbReference>
<evidence type="ECO:0000256" key="3">
    <source>
        <dbReference type="ARBA" id="ARBA00020822"/>
    </source>
</evidence>
<comment type="function">
    <text evidence="7">The EMC seems to be required for efficient folding of proteins in the endoplasmic reticulum (ER).</text>
</comment>
<dbReference type="AlphaFoldDB" id="A0A6C1EBL2"/>
<feature type="transmembrane region" description="Helical" evidence="7">
    <location>
        <begin position="159"/>
        <end position="183"/>
    </location>
</feature>
<protein>
    <recommendedName>
        <fullName evidence="3 7">ER membrane protein complex subunit 3</fullName>
    </recommendedName>
</protein>
<dbReference type="Proteomes" id="UP000501346">
    <property type="component" value="Chromosome SeXI"/>
</dbReference>
<evidence type="ECO:0000256" key="4">
    <source>
        <dbReference type="ARBA" id="ARBA00022692"/>
    </source>
</evidence>
<dbReference type="PIRSF" id="PIRSF010045">
    <property type="entry name" value="DUF850_TM_euk"/>
    <property type="match status" value="1"/>
</dbReference>
<keyword evidence="5 7" id="KW-1133">Transmembrane helix</keyword>
<evidence type="ECO:0000256" key="7">
    <source>
        <dbReference type="PIRNR" id="PIRNR010045"/>
    </source>
</evidence>
<dbReference type="InterPro" id="IPR002809">
    <property type="entry name" value="EMC3/TMCO1"/>
</dbReference>
<dbReference type="PANTHER" id="PTHR13116:SF5">
    <property type="entry name" value="ER MEMBRANE PROTEIN COMPLEX SUBUNIT 3"/>
    <property type="match status" value="1"/>
</dbReference>
<comment type="subcellular location">
    <subcellularLocation>
        <location evidence="7">Endoplasmic reticulum membrane</location>
        <topology evidence="7">Multi-pass membrane protein</topology>
    </subcellularLocation>
    <subcellularLocation>
        <location evidence="1">Membrane</location>
        <topology evidence="1">Multi-pass membrane protein</topology>
    </subcellularLocation>
</comment>
<evidence type="ECO:0000256" key="2">
    <source>
        <dbReference type="ARBA" id="ARBA00005376"/>
    </source>
</evidence>
<keyword evidence="4 7" id="KW-0812">Transmembrane</keyword>
<sequence>MLLRKIGIPTIASPTTLNCVTNNTILCTFARLQMLLDDQLKYWVLLPISIVMVLTGVLKQYIMTLITGNSANETQPRVKLTEWQYLQWAQLLIGNGGNLSAEAFSAKKEFLIKDLTDERHLAQAKQQDGSSAGEMVNPFNDPNMSNAMMNMAKGNMASFVPQTIIMWWVNHFFAGFILMQLPFPLTAKFKEMLQTGIICQDLDVRWVSSISWYFISVLGLNPVYNLIGLNDQDMGVQTGTAGPQGPPQSQVDKAMQAMANDLTIIQHATCLDSVEQRVLEHYM</sequence>
<name>A0A6C1EBL2_SACPS</name>
<dbReference type="EMBL" id="CP049008">
    <property type="protein sequence ID" value="QID86260.1"/>
    <property type="molecule type" value="Genomic_DNA"/>
</dbReference>
<dbReference type="GO" id="GO:0034975">
    <property type="term" value="P:protein folding in endoplasmic reticulum"/>
    <property type="evidence" value="ECO:0007669"/>
    <property type="project" value="TreeGrafter"/>
</dbReference>
<feature type="transmembrane region" description="Helical" evidence="7">
    <location>
        <begin position="40"/>
        <end position="58"/>
    </location>
</feature>
<organism evidence="8 9">
    <name type="scientific">Saccharomyces pastorianus</name>
    <name type="common">Lager yeast</name>
    <name type="synonym">Saccharomyces cerevisiae x Saccharomyces eubayanus</name>
    <dbReference type="NCBI Taxonomy" id="27292"/>
    <lineage>
        <taxon>Eukaryota</taxon>
        <taxon>Fungi</taxon>
        <taxon>Dikarya</taxon>
        <taxon>Ascomycota</taxon>
        <taxon>Saccharomycotina</taxon>
        <taxon>Saccharomycetes</taxon>
        <taxon>Saccharomycetales</taxon>
        <taxon>Saccharomycetaceae</taxon>
        <taxon>Saccharomyces</taxon>
    </lineage>
</organism>
<reference evidence="8 9" key="1">
    <citation type="journal article" date="2019" name="BMC Genomics">
        <title>Chromosome level assembly and comparative genome analysis confirm lager-brewing yeasts originated from a single hybridization.</title>
        <authorList>
            <person name="Salazar A.N."/>
            <person name="Gorter de Vries A.R."/>
            <person name="van den Broek M."/>
            <person name="Brouwers N."/>
            <person name="de la Torre Cortes P."/>
            <person name="Kuijpers N.G.A."/>
            <person name="Daran J.G."/>
            <person name="Abeel T."/>
        </authorList>
    </citation>
    <scope>NUCLEOTIDE SEQUENCE [LARGE SCALE GENOMIC DNA]</scope>
    <source>
        <strain evidence="8 9">CBS 1483</strain>
    </source>
</reference>
<dbReference type="Pfam" id="PF01956">
    <property type="entry name" value="EMC3_TMCO1"/>
    <property type="match status" value="1"/>
</dbReference>
<dbReference type="InterPro" id="IPR008568">
    <property type="entry name" value="EMC3"/>
</dbReference>
<gene>
    <name evidence="8" type="primary">AIM27_2</name>
    <name evidence="8" type="ORF">GRS66_008878</name>
</gene>
<dbReference type="PANTHER" id="PTHR13116">
    <property type="entry name" value="ER MEMBRANE PROTEIN COMPLEX SUBUNIT 3"/>
    <property type="match status" value="1"/>
</dbReference>
<evidence type="ECO:0000313" key="9">
    <source>
        <dbReference type="Proteomes" id="UP000501346"/>
    </source>
</evidence>
<dbReference type="OrthoDB" id="6745403at2759"/>
<dbReference type="SMART" id="SM01415">
    <property type="entry name" value="DUF106"/>
    <property type="match status" value="1"/>
</dbReference>
<keyword evidence="6 7" id="KW-0472">Membrane</keyword>
<evidence type="ECO:0000256" key="6">
    <source>
        <dbReference type="ARBA" id="ARBA00023136"/>
    </source>
</evidence>
<proteinExistence type="inferred from homology"/>
<keyword evidence="9" id="KW-1185">Reference proteome</keyword>
<evidence type="ECO:0000256" key="5">
    <source>
        <dbReference type="ARBA" id="ARBA00022989"/>
    </source>
</evidence>
<evidence type="ECO:0000313" key="8">
    <source>
        <dbReference type="EMBL" id="QID86260.1"/>
    </source>
</evidence>